<evidence type="ECO:0000256" key="1">
    <source>
        <dbReference type="ARBA" id="ARBA00000452"/>
    </source>
</evidence>
<comment type="catalytic activity">
    <reaction evidence="2">
        <text>a (3E)-enoyl-CoA = a 4-saturated (2E)-enoyl-CoA</text>
        <dbReference type="Rhea" id="RHEA:45228"/>
        <dbReference type="ChEBI" id="CHEBI:58521"/>
        <dbReference type="ChEBI" id="CHEBI:85097"/>
        <dbReference type="EC" id="5.3.3.8"/>
    </reaction>
</comment>
<dbReference type="PANTHER" id="PTHR11941">
    <property type="entry name" value="ENOYL-COA HYDRATASE-RELATED"/>
    <property type="match status" value="1"/>
</dbReference>
<evidence type="ECO:0000256" key="3">
    <source>
        <dbReference type="ARBA" id="ARBA00023098"/>
    </source>
</evidence>
<dbReference type="Proteomes" id="UP000007879">
    <property type="component" value="Unassembled WGS sequence"/>
</dbReference>
<proteinExistence type="predicted"/>
<dbReference type="EnsemblMetazoa" id="XM_019996207.1">
    <property type="protein sequence ID" value="XP_019851766.1"/>
    <property type="gene ID" value="LOC109581807"/>
</dbReference>
<reference evidence="4" key="2">
    <citation type="submission" date="2017-05" db="UniProtKB">
        <authorList>
            <consortium name="EnsemblMetazoa"/>
        </authorList>
    </citation>
    <scope>IDENTIFICATION</scope>
</reference>
<gene>
    <name evidence="4" type="primary">109581807</name>
</gene>
<evidence type="ECO:0000313" key="5">
    <source>
        <dbReference type="Proteomes" id="UP000007879"/>
    </source>
</evidence>
<dbReference type="CDD" id="cd06558">
    <property type="entry name" value="crotonase-like"/>
    <property type="match status" value="1"/>
</dbReference>
<accession>A0A1X7UYA4</accession>
<keyword evidence="3" id="KW-0443">Lipid metabolism</keyword>
<dbReference type="InParanoid" id="A0A1X7UYA4"/>
<dbReference type="STRING" id="400682.A0A1X7UYA4"/>
<dbReference type="FunFam" id="3.90.226.10:FF:000049">
    <property type="entry name" value="Enoyl-CoA delta isomerase 3"/>
    <property type="match status" value="1"/>
</dbReference>
<protein>
    <recommendedName>
        <fullName evidence="6">Enoyl-CoA hydratase</fullName>
    </recommendedName>
</protein>
<dbReference type="GO" id="GO:0006635">
    <property type="term" value="P:fatty acid beta-oxidation"/>
    <property type="evidence" value="ECO:0007669"/>
    <property type="project" value="TreeGrafter"/>
</dbReference>
<dbReference type="AlphaFoldDB" id="A0A1X7UYA4"/>
<name>A0A1X7UYA4_AMPQE</name>
<dbReference type="EnsemblMetazoa" id="Aqu2.1.32347_001">
    <property type="protein sequence ID" value="Aqu2.1.32347_001"/>
    <property type="gene ID" value="Aqu2.1.32347"/>
</dbReference>
<keyword evidence="5" id="KW-1185">Reference proteome</keyword>
<dbReference type="InterPro" id="IPR029045">
    <property type="entry name" value="ClpP/crotonase-like_dom_sf"/>
</dbReference>
<dbReference type="GO" id="GO:0004165">
    <property type="term" value="F:delta(3)-delta(2)-enoyl-CoA isomerase activity"/>
    <property type="evidence" value="ECO:0007669"/>
    <property type="project" value="UniProtKB-EC"/>
</dbReference>
<dbReference type="PANTHER" id="PTHR11941:SF75">
    <property type="entry name" value="ENOYL-COA HYDRATASE_ISOMERASE FAMILY PROTEIN"/>
    <property type="match status" value="1"/>
</dbReference>
<dbReference type="InterPro" id="IPR001753">
    <property type="entry name" value="Enoyl-CoA_hydra/iso"/>
</dbReference>
<organism evidence="4">
    <name type="scientific">Amphimedon queenslandica</name>
    <name type="common">Sponge</name>
    <dbReference type="NCBI Taxonomy" id="400682"/>
    <lineage>
        <taxon>Eukaryota</taxon>
        <taxon>Metazoa</taxon>
        <taxon>Porifera</taxon>
        <taxon>Demospongiae</taxon>
        <taxon>Heteroscleromorpha</taxon>
        <taxon>Haplosclerida</taxon>
        <taxon>Niphatidae</taxon>
        <taxon>Amphimedon</taxon>
    </lineage>
</organism>
<dbReference type="OrthoDB" id="1696280at2759"/>
<dbReference type="eggNOG" id="ENOG502QS1J">
    <property type="taxonomic scope" value="Eukaryota"/>
</dbReference>
<evidence type="ECO:0008006" key="6">
    <source>
        <dbReference type="Google" id="ProtNLM"/>
    </source>
</evidence>
<sequence>MAARVFLSCTASKSVISSLFKMSTSSSIFRHSSTASSVTLECKGSVAIIKMCKGENRFTPTFFKEYFKALDDIESNKDIKALITTGDGKFYSNGLDLDNFPSYSPEDVRVLFDVNLNTLFKRMLTFPVITIAAINGHSFAGGGLLALTHDYRLMKRERGWFSLPEVLLKMELTKPLMELAKARLPPSTYTDCILIGKRYTGEEGKAVGIIHEVLDGDKLMERAIELGEEIGQANLDRDTLSQLKNGLNHTALIPISKPHEYYPKL</sequence>
<dbReference type="SUPFAM" id="SSF52096">
    <property type="entry name" value="ClpP/crotonase"/>
    <property type="match status" value="1"/>
</dbReference>
<comment type="catalytic activity">
    <reaction evidence="1">
        <text>a (3Z)-enoyl-CoA = a 4-saturated (2E)-enoyl-CoA</text>
        <dbReference type="Rhea" id="RHEA:45900"/>
        <dbReference type="ChEBI" id="CHEBI:85097"/>
        <dbReference type="ChEBI" id="CHEBI:85489"/>
        <dbReference type="EC" id="5.3.3.8"/>
    </reaction>
</comment>
<reference evidence="5" key="1">
    <citation type="journal article" date="2010" name="Nature">
        <title>The Amphimedon queenslandica genome and the evolution of animal complexity.</title>
        <authorList>
            <person name="Srivastava M."/>
            <person name="Simakov O."/>
            <person name="Chapman J."/>
            <person name="Fahey B."/>
            <person name="Gauthier M.E."/>
            <person name="Mitros T."/>
            <person name="Richards G.S."/>
            <person name="Conaco C."/>
            <person name="Dacre M."/>
            <person name="Hellsten U."/>
            <person name="Larroux C."/>
            <person name="Putnam N.H."/>
            <person name="Stanke M."/>
            <person name="Adamska M."/>
            <person name="Darling A."/>
            <person name="Degnan S.M."/>
            <person name="Oakley T.H."/>
            <person name="Plachetzki D.C."/>
            <person name="Zhai Y."/>
            <person name="Adamski M."/>
            <person name="Calcino A."/>
            <person name="Cummins S.F."/>
            <person name="Goodstein D.M."/>
            <person name="Harris C."/>
            <person name="Jackson D.J."/>
            <person name="Leys S.P."/>
            <person name="Shu S."/>
            <person name="Woodcroft B.J."/>
            <person name="Vervoort M."/>
            <person name="Kosik K.S."/>
            <person name="Manning G."/>
            <person name="Degnan B.M."/>
            <person name="Rokhsar D.S."/>
        </authorList>
    </citation>
    <scope>NUCLEOTIDE SEQUENCE [LARGE SCALE GENOMIC DNA]</scope>
</reference>
<dbReference type="Gene3D" id="3.90.226.10">
    <property type="entry name" value="2-enoyl-CoA Hydratase, Chain A, domain 1"/>
    <property type="match status" value="1"/>
</dbReference>
<evidence type="ECO:0000256" key="2">
    <source>
        <dbReference type="ARBA" id="ARBA00000765"/>
    </source>
</evidence>
<dbReference type="KEGG" id="aqu:109581807"/>
<dbReference type="Pfam" id="PF00378">
    <property type="entry name" value="ECH_1"/>
    <property type="match status" value="1"/>
</dbReference>
<dbReference type="GO" id="GO:0005777">
    <property type="term" value="C:peroxisome"/>
    <property type="evidence" value="ECO:0007669"/>
    <property type="project" value="TreeGrafter"/>
</dbReference>
<evidence type="ECO:0000313" key="4">
    <source>
        <dbReference type="EnsemblMetazoa" id="Aqu2.1.32347_001"/>
    </source>
</evidence>